<dbReference type="KEGG" id="glo:Glov_2736"/>
<dbReference type="RefSeq" id="WP_012470778.1">
    <property type="nucleotide sequence ID" value="NC_010814.1"/>
</dbReference>
<feature type="compositionally biased region" description="Low complexity" evidence="5">
    <location>
        <begin position="165"/>
        <end position="176"/>
    </location>
</feature>
<gene>
    <name evidence="8" type="ordered locus">Glov_2736</name>
</gene>
<keyword evidence="4" id="KW-0788">Thiol protease</keyword>
<keyword evidence="2" id="KW-0645">Protease</keyword>
<organism evidence="8 9">
    <name type="scientific">Trichlorobacter lovleyi (strain ATCC BAA-1151 / DSM 17278 / SZ)</name>
    <name type="common">Geobacter lovleyi</name>
    <dbReference type="NCBI Taxonomy" id="398767"/>
    <lineage>
        <taxon>Bacteria</taxon>
        <taxon>Pseudomonadati</taxon>
        <taxon>Thermodesulfobacteriota</taxon>
        <taxon>Desulfuromonadia</taxon>
        <taxon>Geobacterales</taxon>
        <taxon>Geobacteraceae</taxon>
        <taxon>Trichlorobacter</taxon>
    </lineage>
</organism>
<dbReference type="GO" id="GO:0008234">
    <property type="term" value="F:cysteine-type peptidase activity"/>
    <property type="evidence" value="ECO:0007669"/>
    <property type="project" value="UniProtKB-KW"/>
</dbReference>
<evidence type="ECO:0000256" key="5">
    <source>
        <dbReference type="SAM" id="MobiDB-lite"/>
    </source>
</evidence>
<accession>B3E7D2</accession>
<evidence type="ECO:0000259" key="7">
    <source>
        <dbReference type="PROSITE" id="PS51935"/>
    </source>
</evidence>
<evidence type="ECO:0000256" key="4">
    <source>
        <dbReference type="ARBA" id="ARBA00022807"/>
    </source>
</evidence>
<dbReference type="PANTHER" id="PTHR47053:SF1">
    <property type="entry name" value="MUREIN DD-ENDOPEPTIDASE MEPH-RELATED"/>
    <property type="match status" value="1"/>
</dbReference>
<dbReference type="SUPFAM" id="SSF54001">
    <property type="entry name" value="Cysteine proteinases"/>
    <property type="match status" value="1"/>
</dbReference>
<reference evidence="8 9" key="1">
    <citation type="submission" date="2008-05" db="EMBL/GenBank/DDBJ databases">
        <title>Complete sequence of chromosome of Geobacter lovleyi SZ.</title>
        <authorList>
            <consortium name="US DOE Joint Genome Institute"/>
            <person name="Lucas S."/>
            <person name="Copeland A."/>
            <person name="Lapidus A."/>
            <person name="Glavina del Rio T."/>
            <person name="Dalin E."/>
            <person name="Tice H."/>
            <person name="Bruce D."/>
            <person name="Goodwin L."/>
            <person name="Pitluck S."/>
            <person name="Chertkov O."/>
            <person name="Meincke L."/>
            <person name="Brettin T."/>
            <person name="Detter J.C."/>
            <person name="Han C."/>
            <person name="Tapia R."/>
            <person name="Kuske C.R."/>
            <person name="Schmutz J."/>
            <person name="Larimer F."/>
            <person name="Land M."/>
            <person name="Hauser L."/>
            <person name="Kyrpides N."/>
            <person name="Mikhailova N."/>
            <person name="Sung Y."/>
            <person name="Fletcher K.E."/>
            <person name="Ritalahti K.M."/>
            <person name="Loeffler F.E."/>
            <person name="Richardson P."/>
        </authorList>
    </citation>
    <scope>NUCLEOTIDE SEQUENCE [LARGE SCALE GENOMIC DNA]</scope>
    <source>
        <strain evidence="9">ATCC BAA-1151 / DSM 17278 / SZ</strain>
    </source>
</reference>
<proteinExistence type="inferred from homology"/>
<feature type="domain" description="NlpC/P60" evidence="7">
    <location>
        <begin position="183"/>
        <end position="306"/>
    </location>
</feature>
<dbReference type="PROSITE" id="PS51724">
    <property type="entry name" value="SPOR"/>
    <property type="match status" value="1"/>
</dbReference>
<dbReference type="Proteomes" id="UP000002420">
    <property type="component" value="Chromosome"/>
</dbReference>
<protein>
    <submittedName>
        <fullName evidence="8">NLP/P60 protein</fullName>
    </submittedName>
</protein>
<dbReference type="eggNOG" id="COG3087">
    <property type="taxonomic scope" value="Bacteria"/>
</dbReference>
<dbReference type="SUPFAM" id="SSF110997">
    <property type="entry name" value="Sporulation related repeat"/>
    <property type="match status" value="1"/>
</dbReference>
<dbReference type="Pfam" id="PF00877">
    <property type="entry name" value="NLPC_P60"/>
    <property type="match status" value="1"/>
</dbReference>
<dbReference type="Pfam" id="PF05036">
    <property type="entry name" value="SPOR"/>
    <property type="match status" value="1"/>
</dbReference>
<keyword evidence="3" id="KW-0378">Hydrolase</keyword>
<dbReference type="HOGENOM" id="CLU_016043_1_5_7"/>
<evidence type="ECO:0000256" key="2">
    <source>
        <dbReference type="ARBA" id="ARBA00022670"/>
    </source>
</evidence>
<comment type="similarity">
    <text evidence="1">Belongs to the peptidase C40 family.</text>
</comment>
<dbReference type="GO" id="GO:0042834">
    <property type="term" value="F:peptidoglycan binding"/>
    <property type="evidence" value="ECO:0007669"/>
    <property type="project" value="InterPro"/>
</dbReference>
<dbReference type="PROSITE" id="PS51935">
    <property type="entry name" value="NLPC_P60"/>
    <property type="match status" value="1"/>
</dbReference>
<dbReference type="eggNOG" id="COG0791">
    <property type="taxonomic scope" value="Bacteria"/>
</dbReference>
<feature type="domain" description="SPOR" evidence="6">
    <location>
        <begin position="47"/>
        <end position="123"/>
    </location>
</feature>
<evidence type="ECO:0000313" key="8">
    <source>
        <dbReference type="EMBL" id="ACD96449.1"/>
    </source>
</evidence>
<name>B3E7D2_TRIL1</name>
<evidence type="ECO:0000256" key="3">
    <source>
        <dbReference type="ARBA" id="ARBA00022801"/>
    </source>
</evidence>
<keyword evidence="9" id="KW-1185">Reference proteome</keyword>
<evidence type="ECO:0000259" key="6">
    <source>
        <dbReference type="PROSITE" id="PS51724"/>
    </source>
</evidence>
<dbReference type="STRING" id="398767.Glov_2736"/>
<dbReference type="PANTHER" id="PTHR47053">
    <property type="entry name" value="MUREIN DD-ENDOPEPTIDASE MEPH-RELATED"/>
    <property type="match status" value="1"/>
</dbReference>
<feature type="region of interest" description="Disordered" evidence="5">
    <location>
        <begin position="142"/>
        <end position="183"/>
    </location>
</feature>
<dbReference type="Gene3D" id="3.30.70.1070">
    <property type="entry name" value="Sporulation related repeat"/>
    <property type="match status" value="1"/>
</dbReference>
<dbReference type="OrthoDB" id="9807055at2"/>
<evidence type="ECO:0000313" key="9">
    <source>
        <dbReference type="Proteomes" id="UP000002420"/>
    </source>
</evidence>
<evidence type="ECO:0000256" key="1">
    <source>
        <dbReference type="ARBA" id="ARBA00007074"/>
    </source>
</evidence>
<dbReference type="GO" id="GO:0006508">
    <property type="term" value="P:proteolysis"/>
    <property type="evidence" value="ECO:0007669"/>
    <property type="project" value="UniProtKB-KW"/>
</dbReference>
<dbReference type="AlphaFoldDB" id="B3E7D2"/>
<dbReference type="InterPro" id="IPR000064">
    <property type="entry name" value="NLP_P60_dom"/>
</dbReference>
<sequence>MKQLITISYLIIIVMGLSVTPGCASPKAGKARPEPLKSGSSVKYAKGVSRLGYAIQMGAFSDVKNAERFANRLQDKGIEAFYYRKDNGIYAVRFGDFPSKEKARIVANRLVSDRLIDSFYIAPPNEVVFAGSKEPVIKQNRPELHKPLKPYPPPTNELGLPADESTTSKPTTAKPPATKPGERDLGFIAARTAERFVGIPYQWGGTTVVDGMDCSGFTKAVYNLCGVNIPRTSREQYKAGNPVSKNELRDGDLVFFGASESSITHVGIYVGNGKFVHAPKRGEDIKTASVDESYFERRFVGARRYIQ</sequence>
<dbReference type="InterPro" id="IPR051202">
    <property type="entry name" value="Peptidase_C40"/>
</dbReference>
<dbReference type="InterPro" id="IPR036680">
    <property type="entry name" value="SPOR-like_sf"/>
</dbReference>
<dbReference type="InterPro" id="IPR038765">
    <property type="entry name" value="Papain-like_cys_pep_sf"/>
</dbReference>
<dbReference type="Gene3D" id="3.90.1720.10">
    <property type="entry name" value="endopeptidase domain like (from Nostoc punctiforme)"/>
    <property type="match status" value="1"/>
</dbReference>
<dbReference type="EMBL" id="CP001089">
    <property type="protein sequence ID" value="ACD96449.1"/>
    <property type="molecule type" value="Genomic_DNA"/>
</dbReference>
<dbReference type="InterPro" id="IPR007730">
    <property type="entry name" value="SPOR-like_dom"/>
</dbReference>